<sequence>MGAYYDEIEIEDMAWDAEERYPYTCVVYDPLDYEEDVSGEEEDEEESDSSSGDEQFEDALENFHIADEPERAISVTAWDDSIMKSTFYASSLSI</sequence>
<dbReference type="EMBL" id="JABXXO010000008">
    <property type="protein sequence ID" value="KAF7771774.1"/>
    <property type="molecule type" value="Genomic_DNA"/>
</dbReference>
<evidence type="ECO:0000256" key="1">
    <source>
        <dbReference type="SAM" id="MobiDB-lite"/>
    </source>
</evidence>
<proteinExistence type="predicted"/>
<dbReference type="AlphaFoldDB" id="A0A8H7F167"/>
<reference evidence="2 3" key="1">
    <citation type="journal article" name="Sci. Rep.">
        <title>Telomere-to-telomere assembled and centromere annotated genomes of the two main subspecies of the button mushroom Agaricus bisporus reveal especially polymorphic chromosome ends.</title>
        <authorList>
            <person name="Sonnenberg A.S.M."/>
            <person name="Sedaghat-Telgerd N."/>
            <person name="Lavrijssen B."/>
            <person name="Ohm R.A."/>
            <person name="Hendrickx P.M."/>
            <person name="Scholtmeijer K."/>
            <person name="Baars J.J.P."/>
            <person name="van Peer A."/>
        </authorList>
    </citation>
    <scope>NUCLEOTIDE SEQUENCE [LARGE SCALE GENOMIC DNA]</scope>
    <source>
        <strain evidence="2 3">H119_p4</strain>
    </source>
</reference>
<feature type="compositionally biased region" description="Acidic residues" evidence="1">
    <location>
        <begin position="31"/>
        <end position="48"/>
    </location>
</feature>
<feature type="region of interest" description="Disordered" evidence="1">
    <location>
        <begin position="31"/>
        <end position="57"/>
    </location>
</feature>
<gene>
    <name evidence="2" type="ORF">Agabi119p4_6085</name>
</gene>
<evidence type="ECO:0000313" key="2">
    <source>
        <dbReference type="EMBL" id="KAF7771774.1"/>
    </source>
</evidence>
<name>A0A8H7F167_AGABI</name>
<dbReference type="Proteomes" id="UP000629468">
    <property type="component" value="Unassembled WGS sequence"/>
</dbReference>
<evidence type="ECO:0000313" key="3">
    <source>
        <dbReference type="Proteomes" id="UP000629468"/>
    </source>
</evidence>
<protein>
    <submittedName>
        <fullName evidence="2">Uncharacterized protein</fullName>
    </submittedName>
</protein>
<comment type="caution">
    <text evidence="2">The sequence shown here is derived from an EMBL/GenBank/DDBJ whole genome shotgun (WGS) entry which is preliminary data.</text>
</comment>
<organism evidence="2 3">
    <name type="scientific">Agaricus bisporus var. burnettii</name>
    <dbReference type="NCBI Taxonomy" id="192524"/>
    <lineage>
        <taxon>Eukaryota</taxon>
        <taxon>Fungi</taxon>
        <taxon>Dikarya</taxon>
        <taxon>Basidiomycota</taxon>
        <taxon>Agaricomycotina</taxon>
        <taxon>Agaricomycetes</taxon>
        <taxon>Agaricomycetidae</taxon>
        <taxon>Agaricales</taxon>
        <taxon>Agaricineae</taxon>
        <taxon>Agaricaceae</taxon>
        <taxon>Agaricus</taxon>
    </lineage>
</organism>
<accession>A0A8H7F167</accession>